<keyword evidence="9" id="KW-0408">Iron</keyword>
<dbReference type="GO" id="GO:0046872">
    <property type="term" value="F:metal ion binding"/>
    <property type="evidence" value="ECO:0007669"/>
    <property type="project" value="UniProtKB-KW"/>
</dbReference>
<dbReference type="Pfam" id="PF00355">
    <property type="entry name" value="Rieske"/>
    <property type="match status" value="1"/>
</dbReference>
<evidence type="ECO:0000256" key="5">
    <source>
        <dbReference type="ARBA" id="ARBA00022741"/>
    </source>
</evidence>
<dbReference type="GO" id="GO:0051537">
    <property type="term" value="F:2 iron, 2 sulfur cluster binding"/>
    <property type="evidence" value="ECO:0007669"/>
    <property type="project" value="UniProtKB-KW"/>
</dbReference>
<keyword evidence="3" id="KW-0001">2Fe-2S</keyword>
<dbReference type="AlphaFoldDB" id="A0A7R9KFB9"/>
<dbReference type="Pfam" id="PF08544">
    <property type="entry name" value="GHMP_kinases_C"/>
    <property type="match status" value="1"/>
</dbReference>
<accession>A0A7R9KFB9</accession>
<sequence length="859" mass="94239">MGGAVLNVAINVNHEKPIAAKARKVELNSQTMISIKEYDLNRQLITDLKLNNIQDFSDYCKPDSCGALIKSALICCQIVDLNDDEKDLYKQLKRKLMSGLEIELWSHLPQGSGLGTSSILLSCVIAVLWIISGKQFTKTALINAVLYTEQLLTTGGGWQDQIGGIVGGVKLGRSEASLPLKIHYKTIAITESFRIQLEKHLMLIYSGTVRLAKNLLQTVIQNWYIRDQRITGCFNQLLAETDLCLDAFIREDMKGIGELLTKYWQLKKVLATNSEPKHVSQFLKSVEPYIYGGSLCGAGGGGFVCLVVKDIAFKEEINSMSCIAFETALVLNTSDALICFLLQKKKVVDLGEEGKVLLIKQDNQFRAIGPKCSHYGAPLANGVLYGSQISCPWHSATFCIKTGDIEDFPGCDSIPVHEVLIKGEDVIVKAKRTALTNSTRVKSLSAKDPNNVLTFVVVGGGPAGFQCAETLRQEGFTGRVVMITSEDTYPYDRTKLSKALSTKVADLLLRSEQYLKDANIEVILKTTVDKLNPKEKSVQLNNGLTLKFDRIFLGTGVRPKICEAKGNGLKNICYLRTHSDANYIAQNATEKNVIIIGTSFIGMEVAAFLNGKAKTIAVIGKSKYPFALTLGKEIGEQIKELYELKGIKFFTESGVKEFVGENNQLKQIVLTNGQTLPADICVVGIGGEPNTDFLKGTDIKMDKSYIVVDKNFETSEKNVFAGGDVVRYELSIVNQSVVNVGHWQTAQSHGKTAALSMLGKTSKLKSVPFFWSMFFGKGLRFAGNNEGFKDVIIDGDVLQLKFVAYYIDNAAKVVAVATIGNDPIATMFAAYVRSGKTLTAAEIKTDPKKWIASMTTTKQ</sequence>
<dbReference type="CDD" id="cd03478">
    <property type="entry name" value="Rieske_AIFL_N"/>
    <property type="match status" value="1"/>
</dbReference>
<evidence type="ECO:0000256" key="3">
    <source>
        <dbReference type="ARBA" id="ARBA00022714"/>
    </source>
</evidence>
<reference evidence="13" key="1">
    <citation type="submission" date="2020-11" db="EMBL/GenBank/DDBJ databases">
        <authorList>
            <person name="Tran Van P."/>
        </authorList>
    </citation>
    <scope>NUCLEOTIDE SEQUENCE</scope>
</reference>
<evidence type="ECO:0000259" key="12">
    <source>
        <dbReference type="PROSITE" id="PS51296"/>
    </source>
</evidence>
<dbReference type="InterPro" id="IPR036554">
    <property type="entry name" value="GHMP_kinase_C_sf"/>
</dbReference>
<dbReference type="Proteomes" id="UP000759131">
    <property type="component" value="Unassembled WGS sequence"/>
</dbReference>
<comment type="similarity">
    <text evidence="11">Belongs to the GHMP kinase family.</text>
</comment>
<proteinExistence type="inferred from homology"/>
<evidence type="ECO:0000256" key="2">
    <source>
        <dbReference type="ARBA" id="ARBA00022679"/>
    </source>
</evidence>
<evidence type="ECO:0000256" key="7">
    <source>
        <dbReference type="ARBA" id="ARBA00022827"/>
    </source>
</evidence>
<dbReference type="Gene3D" id="3.50.50.60">
    <property type="entry name" value="FAD/NAD(P)-binding domain"/>
    <property type="match status" value="2"/>
</dbReference>
<evidence type="ECO:0000256" key="9">
    <source>
        <dbReference type="ARBA" id="ARBA00023004"/>
    </source>
</evidence>
<keyword evidence="5" id="KW-0547">Nucleotide-binding</keyword>
<dbReference type="SUPFAM" id="SSF50022">
    <property type="entry name" value="ISP domain"/>
    <property type="match status" value="1"/>
</dbReference>
<evidence type="ECO:0000313" key="14">
    <source>
        <dbReference type="Proteomes" id="UP000759131"/>
    </source>
</evidence>
<dbReference type="SUPFAM" id="SSF54211">
    <property type="entry name" value="Ribosomal protein S5 domain 2-like"/>
    <property type="match status" value="1"/>
</dbReference>
<dbReference type="InterPro" id="IPR017941">
    <property type="entry name" value="Rieske_2Fe-2S"/>
</dbReference>
<evidence type="ECO:0000256" key="4">
    <source>
        <dbReference type="ARBA" id="ARBA00022723"/>
    </source>
</evidence>
<dbReference type="InterPro" id="IPR052203">
    <property type="entry name" value="GHMP_Kinase-Related"/>
</dbReference>
<dbReference type="Gene3D" id="2.102.10.10">
    <property type="entry name" value="Rieske [2Fe-2S] iron-sulphur domain"/>
    <property type="match status" value="1"/>
</dbReference>
<dbReference type="Gene3D" id="3.30.230.120">
    <property type="match status" value="1"/>
</dbReference>
<dbReference type="InterPro" id="IPR006204">
    <property type="entry name" value="GHMP_kinase_N_dom"/>
</dbReference>
<keyword evidence="7" id="KW-0274">FAD</keyword>
<dbReference type="Pfam" id="PF07992">
    <property type="entry name" value="Pyr_redox_2"/>
    <property type="match status" value="1"/>
</dbReference>
<evidence type="ECO:0000313" key="13">
    <source>
        <dbReference type="EMBL" id="CAD7622085.1"/>
    </source>
</evidence>
<dbReference type="EMBL" id="OC855493">
    <property type="protein sequence ID" value="CAD7622085.1"/>
    <property type="molecule type" value="Genomic_DNA"/>
</dbReference>
<dbReference type="InterPro" id="IPR036188">
    <property type="entry name" value="FAD/NAD-bd_sf"/>
</dbReference>
<gene>
    <name evidence="13" type="ORF">OSB1V03_LOCUS2554</name>
</gene>
<protein>
    <recommendedName>
        <fullName evidence="12">Rieske domain-containing protein</fullName>
    </recommendedName>
</protein>
<dbReference type="GO" id="GO:0005524">
    <property type="term" value="F:ATP binding"/>
    <property type="evidence" value="ECO:0007669"/>
    <property type="project" value="UniProtKB-KW"/>
</dbReference>
<name>A0A7R9KFB9_9ACAR</name>
<dbReference type="GO" id="GO:0016491">
    <property type="term" value="F:oxidoreductase activity"/>
    <property type="evidence" value="ECO:0007669"/>
    <property type="project" value="InterPro"/>
</dbReference>
<dbReference type="PROSITE" id="PS51296">
    <property type="entry name" value="RIESKE"/>
    <property type="match status" value="1"/>
</dbReference>
<dbReference type="InterPro" id="IPR020568">
    <property type="entry name" value="Ribosomal_Su5_D2-typ_SF"/>
</dbReference>
<keyword evidence="1" id="KW-0285">Flavoprotein</keyword>
<dbReference type="Pfam" id="PF00288">
    <property type="entry name" value="GHMP_kinases_N"/>
    <property type="match status" value="1"/>
</dbReference>
<evidence type="ECO:0000256" key="1">
    <source>
        <dbReference type="ARBA" id="ARBA00022630"/>
    </source>
</evidence>
<dbReference type="SUPFAM" id="SSF55424">
    <property type="entry name" value="FAD/NAD-linked reductases, dimerisation (C-terminal) domain"/>
    <property type="match status" value="1"/>
</dbReference>
<evidence type="ECO:0000256" key="11">
    <source>
        <dbReference type="ARBA" id="ARBA00038121"/>
    </source>
</evidence>
<dbReference type="OrthoDB" id="271303at2759"/>
<dbReference type="PANTHER" id="PTHR32463">
    <property type="entry name" value="L-FUCOSE KINASE"/>
    <property type="match status" value="1"/>
</dbReference>
<keyword evidence="4" id="KW-0479">Metal-binding</keyword>
<dbReference type="PRINTS" id="PR00368">
    <property type="entry name" value="FADPNR"/>
</dbReference>
<evidence type="ECO:0000256" key="10">
    <source>
        <dbReference type="ARBA" id="ARBA00023014"/>
    </source>
</evidence>
<keyword evidence="2" id="KW-0808">Transferase</keyword>
<evidence type="ECO:0000256" key="6">
    <source>
        <dbReference type="ARBA" id="ARBA00022777"/>
    </source>
</evidence>
<dbReference type="EMBL" id="CAJPIZ010000918">
    <property type="protein sequence ID" value="CAG2102515.1"/>
    <property type="molecule type" value="Genomic_DNA"/>
</dbReference>
<organism evidence="13">
    <name type="scientific">Medioppia subpectinata</name>
    <dbReference type="NCBI Taxonomy" id="1979941"/>
    <lineage>
        <taxon>Eukaryota</taxon>
        <taxon>Metazoa</taxon>
        <taxon>Ecdysozoa</taxon>
        <taxon>Arthropoda</taxon>
        <taxon>Chelicerata</taxon>
        <taxon>Arachnida</taxon>
        <taxon>Acari</taxon>
        <taxon>Acariformes</taxon>
        <taxon>Sarcoptiformes</taxon>
        <taxon>Oribatida</taxon>
        <taxon>Brachypylina</taxon>
        <taxon>Oppioidea</taxon>
        <taxon>Oppiidae</taxon>
        <taxon>Medioppia</taxon>
    </lineage>
</organism>
<dbReference type="Gene3D" id="3.30.390.30">
    <property type="match status" value="1"/>
</dbReference>
<dbReference type="InterPro" id="IPR036922">
    <property type="entry name" value="Rieske_2Fe-2S_sf"/>
</dbReference>
<dbReference type="SUPFAM" id="SSF55060">
    <property type="entry name" value="GHMP Kinase, C-terminal domain"/>
    <property type="match status" value="1"/>
</dbReference>
<dbReference type="InterPro" id="IPR013750">
    <property type="entry name" value="GHMP_kinase_C_dom"/>
</dbReference>
<keyword evidence="10" id="KW-0411">Iron-sulfur</keyword>
<feature type="domain" description="Rieske" evidence="12">
    <location>
        <begin position="328"/>
        <end position="428"/>
    </location>
</feature>
<keyword evidence="8" id="KW-0067">ATP-binding</keyword>
<dbReference type="InterPro" id="IPR016156">
    <property type="entry name" value="FAD/NAD-linked_Rdtase_dimer_sf"/>
</dbReference>
<dbReference type="PRINTS" id="PR00469">
    <property type="entry name" value="PNDRDTASEII"/>
</dbReference>
<dbReference type="GO" id="GO:0050201">
    <property type="term" value="F:fucokinase activity"/>
    <property type="evidence" value="ECO:0007669"/>
    <property type="project" value="TreeGrafter"/>
</dbReference>
<dbReference type="GO" id="GO:0042352">
    <property type="term" value="P:GDP-L-fucose salvage"/>
    <property type="evidence" value="ECO:0007669"/>
    <property type="project" value="TreeGrafter"/>
</dbReference>
<dbReference type="SUPFAM" id="SSF51905">
    <property type="entry name" value="FAD/NAD(P)-binding domain"/>
    <property type="match status" value="1"/>
</dbReference>
<dbReference type="PANTHER" id="PTHR32463:SF0">
    <property type="entry name" value="L-FUCOSE KINASE"/>
    <property type="match status" value="1"/>
</dbReference>
<dbReference type="InterPro" id="IPR023753">
    <property type="entry name" value="FAD/NAD-binding_dom"/>
</dbReference>
<keyword evidence="6" id="KW-0418">Kinase</keyword>
<keyword evidence="14" id="KW-1185">Reference proteome</keyword>
<evidence type="ECO:0000256" key="8">
    <source>
        <dbReference type="ARBA" id="ARBA00022840"/>
    </source>
</evidence>